<dbReference type="RefSeq" id="WP_222159924.1">
    <property type="nucleotide sequence ID" value="NZ_CP081864.1"/>
</dbReference>
<evidence type="ECO:0000256" key="1">
    <source>
        <dbReference type="SAM" id="SignalP"/>
    </source>
</evidence>
<accession>A0ABX9AQ40</accession>
<sequence length="236" mass="26538">MFRSLIIFIGLSLSLVACSSPKAINHVSWRYGTGSNIDITSNTRTEFFRDGRLVYSDQGSGGGAGGLLSDRISGQRYYWAGGGGFPTNGVPVPDKALIEMVSFHDRKRYRIKVNLPANLAQQITTVYHVEGRDDRRNRIYFGLAPGGYYEVVLMGWEHGASPDILLTRGIAEEVTDNWYDKKFPIGVSQYTVTLEEFDKKYGALFKQYPVPQGMAWAPIMDDYRAKQPRTDQHPIQ</sequence>
<keyword evidence="1" id="KW-0732">Signal</keyword>
<proteinExistence type="predicted"/>
<feature type="signal peptide" evidence="1">
    <location>
        <begin position="1"/>
        <end position="19"/>
    </location>
</feature>
<dbReference type="Proteomes" id="UP000825886">
    <property type="component" value="Chromosome"/>
</dbReference>
<gene>
    <name evidence="2" type="ORF">K6K13_05795</name>
</gene>
<dbReference type="PROSITE" id="PS51257">
    <property type="entry name" value="PROKAR_LIPOPROTEIN"/>
    <property type="match status" value="1"/>
</dbReference>
<dbReference type="EMBL" id="CP081864">
    <property type="protein sequence ID" value="QZN96911.1"/>
    <property type="molecule type" value="Genomic_DNA"/>
</dbReference>
<reference evidence="2 3" key="1">
    <citation type="submission" date="2021-08" db="EMBL/GenBank/DDBJ databases">
        <title>Culture and genomic analysis of Symbiopectobacterium purcellii sp. nov. gen. nov., isolated from the leafhopper Empoasca decipiens.</title>
        <authorList>
            <person name="Nadal-Jimenez P."/>
            <person name="Siozios S."/>
            <person name="Halliday N."/>
            <person name="Camara M."/>
            <person name="Hurst G.D.D."/>
        </authorList>
    </citation>
    <scope>NUCLEOTIDE SEQUENCE [LARGE SCALE GENOMIC DNA]</scope>
    <source>
        <strain evidence="2 3">SyEd1</strain>
    </source>
</reference>
<keyword evidence="3" id="KW-1185">Reference proteome</keyword>
<feature type="chain" id="PRO_5046838511" evidence="1">
    <location>
        <begin position="20"/>
        <end position="236"/>
    </location>
</feature>
<name>A0ABX9AQ40_9ENTR</name>
<evidence type="ECO:0000313" key="3">
    <source>
        <dbReference type="Proteomes" id="UP000825886"/>
    </source>
</evidence>
<organism evidence="2 3">
    <name type="scientific">Symbiopectobacterium purcellii</name>
    <dbReference type="NCBI Taxonomy" id="2871826"/>
    <lineage>
        <taxon>Bacteria</taxon>
        <taxon>Pseudomonadati</taxon>
        <taxon>Pseudomonadota</taxon>
        <taxon>Gammaproteobacteria</taxon>
        <taxon>Enterobacterales</taxon>
        <taxon>Enterobacteriaceae</taxon>
    </lineage>
</organism>
<dbReference type="InterPro" id="IPR021326">
    <property type="entry name" value="DUF2931"/>
</dbReference>
<protein>
    <submittedName>
        <fullName evidence="2">DUF2931 family protein</fullName>
    </submittedName>
</protein>
<dbReference type="Pfam" id="PF11153">
    <property type="entry name" value="DUF2931"/>
    <property type="match status" value="1"/>
</dbReference>
<evidence type="ECO:0000313" key="2">
    <source>
        <dbReference type="EMBL" id="QZN96911.1"/>
    </source>
</evidence>